<name>F3L1C2_9GAMM</name>
<dbReference type="PRINTS" id="PR00080">
    <property type="entry name" value="SDRFAMILY"/>
</dbReference>
<accession>F3L1C2</accession>
<dbReference type="InterPro" id="IPR036291">
    <property type="entry name" value="NAD(P)-bd_dom_sf"/>
</dbReference>
<dbReference type="FunFam" id="3.40.50.720:FF:000084">
    <property type="entry name" value="Short-chain dehydrogenase reductase"/>
    <property type="match status" value="1"/>
</dbReference>
<dbReference type="RefSeq" id="WP_009575512.1">
    <property type="nucleotide sequence ID" value="NZ_AEIG01000028.1"/>
</dbReference>
<dbReference type="Gene3D" id="3.40.50.720">
    <property type="entry name" value="NAD(P)-binding Rossmann-like Domain"/>
    <property type="match status" value="1"/>
</dbReference>
<evidence type="ECO:0000313" key="3">
    <source>
        <dbReference type="EMBL" id="EGG29870.1"/>
    </source>
</evidence>
<dbReference type="NCBIfam" id="NF005559">
    <property type="entry name" value="PRK07231.1"/>
    <property type="match status" value="1"/>
</dbReference>
<evidence type="ECO:0000256" key="1">
    <source>
        <dbReference type="ARBA" id="ARBA00006484"/>
    </source>
</evidence>
<dbReference type="PROSITE" id="PS00061">
    <property type="entry name" value="ADH_SHORT"/>
    <property type="match status" value="1"/>
</dbReference>
<dbReference type="CDD" id="cd05233">
    <property type="entry name" value="SDR_c"/>
    <property type="match status" value="1"/>
</dbReference>
<proteinExistence type="inferred from homology"/>
<protein>
    <submittedName>
        <fullName evidence="3">Short-chain dehydrogenase/reductase SDR</fullName>
    </submittedName>
</protein>
<evidence type="ECO:0000256" key="2">
    <source>
        <dbReference type="RuleBase" id="RU000363"/>
    </source>
</evidence>
<dbReference type="OrthoDB" id="9809287at2"/>
<dbReference type="STRING" id="2518989.IMCC3088_1216"/>
<evidence type="ECO:0000313" key="4">
    <source>
        <dbReference type="Proteomes" id="UP000005615"/>
    </source>
</evidence>
<dbReference type="PANTHER" id="PTHR43943">
    <property type="entry name" value="DEHYDROGENASE/REDUCTASE (SDR FAMILY) MEMBER 4"/>
    <property type="match status" value="1"/>
</dbReference>
<dbReference type="PRINTS" id="PR00081">
    <property type="entry name" value="GDHRDH"/>
</dbReference>
<keyword evidence="4" id="KW-1185">Reference proteome</keyword>
<dbReference type="Proteomes" id="UP000005615">
    <property type="component" value="Unassembled WGS sequence"/>
</dbReference>
<dbReference type="SUPFAM" id="SSF51735">
    <property type="entry name" value="NAD(P)-binding Rossmann-fold domains"/>
    <property type="match status" value="1"/>
</dbReference>
<dbReference type="eggNOG" id="COG1028">
    <property type="taxonomic scope" value="Bacteria"/>
</dbReference>
<comment type="similarity">
    <text evidence="1 2">Belongs to the short-chain dehydrogenases/reductases (SDR) family.</text>
</comment>
<dbReference type="InterPro" id="IPR020904">
    <property type="entry name" value="Sc_DH/Rdtase_CS"/>
</dbReference>
<gene>
    <name evidence="3" type="ORF">IMCC3088_1216</name>
</gene>
<dbReference type="EMBL" id="AEIG01000028">
    <property type="protein sequence ID" value="EGG29870.1"/>
    <property type="molecule type" value="Genomic_DNA"/>
</dbReference>
<reference evidence="3 4" key="1">
    <citation type="journal article" date="2011" name="J. Bacteriol.">
        <title>Genome sequence of strain IMCC3088, a proteorhodopsin-containing marine bacterium belonging to the OM60/NOR5 clade.</title>
        <authorList>
            <person name="Jang Y."/>
            <person name="Oh H.M."/>
            <person name="Kang I."/>
            <person name="Lee K."/>
            <person name="Yang S.J."/>
            <person name="Cho J.C."/>
        </authorList>
    </citation>
    <scope>NUCLEOTIDE SEQUENCE [LARGE SCALE GENOMIC DNA]</scope>
    <source>
        <strain evidence="3 4">IMCC3088</strain>
    </source>
</reference>
<organism evidence="3 4">
    <name type="scientific">Aequoribacter fuscus</name>
    <dbReference type="NCBI Taxonomy" id="2518989"/>
    <lineage>
        <taxon>Bacteria</taxon>
        <taxon>Pseudomonadati</taxon>
        <taxon>Pseudomonadota</taxon>
        <taxon>Gammaproteobacteria</taxon>
        <taxon>Cellvibrionales</taxon>
        <taxon>Halieaceae</taxon>
        <taxon>Aequoribacter</taxon>
    </lineage>
</organism>
<dbReference type="AlphaFoldDB" id="F3L1C2"/>
<dbReference type="Pfam" id="PF00106">
    <property type="entry name" value="adh_short"/>
    <property type="match status" value="1"/>
</dbReference>
<comment type="caution">
    <text evidence="3">The sequence shown here is derived from an EMBL/GenBank/DDBJ whole genome shotgun (WGS) entry which is preliminary data.</text>
</comment>
<sequence>MHTIDLSGKVALITGGGRGLGKAMSLGLADAGADIIIASRKLENCEAVAEQIRAKGRRALAIQAHTGEPEALDRVIEQSYAEFGHVDILINNAGMNPMLGGLSDLSVELFQKLFDVNTKGPWYLASRIAPKMAEHGGGSIINVISVAGLKPPAYLGFYAATKAALEALTKVMAIEWGPMNIRVNALAPGSYHSDLFDSAAANPGYEEGSINATVQKRIAETEEIISPILYLASDMSAYTTGHTLVSDGGFMLL</sequence>
<dbReference type="PANTHER" id="PTHR43943:SF2">
    <property type="entry name" value="DEHYDROGENASE_REDUCTASE 4"/>
    <property type="match status" value="1"/>
</dbReference>
<dbReference type="InterPro" id="IPR002347">
    <property type="entry name" value="SDR_fam"/>
</dbReference>